<sequence length="912" mass="98439">MLCRPAPAALHRGARCARPRLCCQTRGISQDDSHAALCRELLVLAERGSVVPAERRLQSFAPSSLLSPTEGAMFAAAASPLRFRGAAFRSLLLAAINAGDAERTARFAAGFSKLLPDGSSSMTMQAERDSQLENAPSGAEVLGRLLCQTDAEKATQWLASLHGAGPLAETLRHRLAVHAARHYRDLERAWSQLLSSSVVVEDAAAASQQALQRLAQGPEPLRTELWLQRLEGAAGPWPIDQDTGLLAAARQGRPRATLRFLRRRAGHLRAWLRNGTSTRNEDQSAGLDQKMLVFLACERGGQSGLAVQWLRCIQAAGHVPQVQYFAYTMRALAKEGLARDAERCFRDMVRCLEATTSEYTILIRACAKLGDSKRALAWITRMHAAFVNVDVFGYNGLLGAYAAEADFQSAFKLIKDMECGVLNGVSPDAASFAAAANAACTAASFSTTRARRHFLDAAEQLAERSRAAMVEVDGAVYQRILRHSARHGDAERVGRFLRRMSSLSMEPGPSALLEALQASGAAPFLGSALDLADGLGNRGAILLARPFAELGDWRGVQRLQTTATAVSAVSAVSAAEPASVWPMLRLAALAEAVPRRRQRCLEAAGDFLLAGGRLSAQDDDEVCSAAAVLLRRGLGGRAVRERRRSAAAAAPLTNHAGLAGCRHSHLICAGRVSAALDSGDPRRAEAWLCRKDSWRDHIVVLLVLVMRRQEDMRRRSVEDRGKPSPQQRYRESAEERGLAAAARLAAAVAAATSHHPAQAAHAHPPGEKFRLRRHSAIGCRTVPGQPTPPVRQAWGAPPEAPKEARPCLALGAPPHYGHVWHVHRAPDVLRDRQHPFGHAALIPAGVKREALPSTARSGRGKPQERTLGLLLWAYEPPVHCRAMGGTQQRDAALGRSSLLRLQLWDGVRAQGA</sequence>
<proteinExistence type="predicted"/>
<keyword evidence="1" id="KW-0677">Repeat</keyword>
<accession>A0A812QAY8</accession>
<dbReference type="Pfam" id="PF01535">
    <property type="entry name" value="PPR"/>
    <property type="match status" value="2"/>
</dbReference>
<dbReference type="InterPro" id="IPR002885">
    <property type="entry name" value="PPR_rpt"/>
</dbReference>
<organism evidence="3 4">
    <name type="scientific">Symbiodinium natans</name>
    <dbReference type="NCBI Taxonomy" id="878477"/>
    <lineage>
        <taxon>Eukaryota</taxon>
        <taxon>Sar</taxon>
        <taxon>Alveolata</taxon>
        <taxon>Dinophyceae</taxon>
        <taxon>Suessiales</taxon>
        <taxon>Symbiodiniaceae</taxon>
        <taxon>Symbiodinium</taxon>
    </lineage>
</organism>
<feature type="region of interest" description="Disordered" evidence="2">
    <location>
        <begin position="712"/>
        <end position="736"/>
    </location>
</feature>
<dbReference type="PANTHER" id="PTHR47447:SF17">
    <property type="entry name" value="OS12G0638900 PROTEIN"/>
    <property type="match status" value="1"/>
</dbReference>
<dbReference type="Proteomes" id="UP000604046">
    <property type="component" value="Unassembled WGS sequence"/>
</dbReference>
<feature type="region of interest" description="Disordered" evidence="2">
    <location>
        <begin position="780"/>
        <end position="799"/>
    </location>
</feature>
<evidence type="ECO:0000256" key="2">
    <source>
        <dbReference type="SAM" id="MobiDB-lite"/>
    </source>
</evidence>
<dbReference type="PANTHER" id="PTHR47447">
    <property type="entry name" value="OS03G0856100 PROTEIN"/>
    <property type="match status" value="1"/>
</dbReference>
<dbReference type="Gene3D" id="1.25.40.10">
    <property type="entry name" value="Tetratricopeptide repeat domain"/>
    <property type="match status" value="1"/>
</dbReference>
<protein>
    <recommendedName>
        <fullName evidence="5">Pentatricopeptide repeat-containing protein, chloroplastic</fullName>
    </recommendedName>
</protein>
<reference evidence="3" key="1">
    <citation type="submission" date="2021-02" db="EMBL/GenBank/DDBJ databases">
        <authorList>
            <person name="Dougan E. K."/>
            <person name="Rhodes N."/>
            <person name="Thang M."/>
            <person name="Chan C."/>
        </authorList>
    </citation>
    <scope>NUCLEOTIDE SEQUENCE</scope>
</reference>
<evidence type="ECO:0008006" key="5">
    <source>
        <dbReference type="Google" id="ProtNLM"/>
    </source>
</evidence>
<gene>
    <name evidence="3" type="ORF">SNAT2548_LOCUS19624</name>
</gene>
<evidence type="ECO:0000313" key="3">
    <source>
        <dbReference type="EMBL" id="CAE7363320.1"/>
    </source>
</evidence>
<evidence type="ECO:0000256" key="1">
    <source>
        <dbReference type="ARBA" id="ARBA00022737"/>
    </source>
</evidence>
<dbReference type="InterPro" id="IPR011990">
    <property type="entry name" value="TPR-like_helical_dom_sf"/>
</dbReference>
<name>A0A812QAY8_9DINO</name>
<comment type="caution">
    <text evidence="3">The sequence shown here is derived from an EMBL/GenBank/DDBJ whole genome shotgun (WGS) entry which is preliminary data.</text>
</comment>
<evidence type="ECO:0000313" key="4">
    <source>
        <dbReference type="Proteomes" id="UP000604046"/>
    </source>
</evidence>
<dbReference type="AlphaFoldDB" id="A0A812QAY8"/>
<dbReference type="EMBL" id="CAJNDS010002186">
    <property type="protein sequence ID" value="CAE7363320.1"/>
    <property type="molecule type" value="Genomic_DNA"/>
</dbReference>
<keyword evidence="4" id="KW-1185">Reference proteome</keyword>
<dbReference type="OrthoDB" id="447915at2759"/>